<gene>
    <name evidence="1" type="ORF">AB986_15045</name>
</gene>
<keyword evidence="2" id="KW-1185">Reference proteome</keyword>
<dbReference type="Proteomes" id="UP000035996">
    <property type="component" value="Unassembled WGS sequence"/>
</dbReference>
<proteinExistence type="predicted"/>
<dbReference type="InterPro" id="IPR025917">
    <property type="entry name" value="YuiB"/>
</dbReference>
<evidence type="ECO:0000313" key="2">
    <source>
        <dbReference type="Proteomes" id="UP000035996"/>
    </source>
</evidence>
<evidence type="ECO:0000313" key="1">
    <source>
        <dbReference type="EMBL" id="KMM37185.1"/>
    </source>
</evidence>
<dbReference type="STRING" id="157733.AB986_15045"/>
<protein>
    <submittedName>
        <fullName evidence="1">Membrane protein</fullName>
    </submittedName>
</protein>
<accession>A0A0J6CVI1</accession>
<dbReference type="AlphaFoldDB" id="A0A0J6CVI1"/>
<comment type="caution">
    <text evidence="1">The sequence shown here is derived from an EMBL/GenBank/DDBJ whole genome shotgun (WGS) entry which is preliminary data.</text>
</comment>
<name>A0A0J6CVI1_9BACL</name>
<organism evidence="1 2">
    <name type="scientific">Guptibacillus hwajinpoensis</name>
    <dbReference type="NCBI Taxonomy" id="208199"/>
    <lineage>
        <taxon>Bacteria</taxon>
        <taxon>Bacillati</taxon>
        <taxon>Bacillota</taxon>
        <taxon>Bacilli</taxon>
        <taxon>Bacillales</taxon>
        <taxon>Guptibacillaceae</taxon>
        <taxon>Guptibacillus</taxon>
    </lineage>
</organism>
<dbReference type="GeneID" id="301328823"/>
<reference evidence="1" key="1">
    <citation type="submission" date="2015-06" db="EMBL/GenBank/DDBJ databases">
        <authorList>
            <person name="Liu B."/>
            <person name="Wang J."/>
            <person name="Zhu Y."/>
            <person name="Liu G."/>
            <person name="Chen Q."/>
            <person name="Zheng C."/>
            <person name="Che J."/>
            <person name="Ge C."/>
            <person name="Shi H."/>
            <person name="Pan Z."/>
            <person name="Liu X."/>
        </authorList>
    </citation>
    <scope>NUCLEOTIDE SEQUENCE [LARGE SCALE GENOMIC DNA]</scope>
    <source>
        <strain evidence="1">DSM 16346</strain>
    </source>
</reference>
<sequence length="105" mass="11456">MAIPQLIISMLLFIVLFFGIGFLLNMLLRSTWVMAVAYPIIVIMIIDNVSFFQYFSMPGAAFKALGTDLLSLGSADAIILSAGLVGAVFAGVAIRMLRVRGYQMF</sequence>
<dbReference type="PATRIC" id="fig|157733.3.peg.1084"/>
<dbReference type="EMBL" id="LELK01000004">
    <property type="protein sequence ID" value="KMM37185.1"/>
    <property type="molecule type" value="Genomic_DNA"/>
</dbReference>
<dbReference type="OrthoDB" id="2382309at2"/>
<dbReference type="Pfam" id="PF14068">
    <property type="entry name" value="YuiB"/>
    <property type="match status" value="1"/>
</dbReference>
<dbReference type="RefSeq" id="WP_048312024.1">
    <property type="nucleotide sequence ID" value="NZ_CP119526.1"/>
</dbReference>